<feature type="transmembrane region" description="Helical" evidence="1">
    <location>
        <begin position="288"/>
        <end position="313"/>
    </location>
</feature>
<gene>
    <name evidence="2" type="ORF">BW732_08560</name>
</gene>
<dbReference type="PANTHER" id="PTHR46795">
    <property type="entry name" value="ABC TRANSPORTER PERMEASE-RELATED-RELATED"/>
    <property type="match status" value="1"/>
</dbReference>
<feature type="transmembrane region" description="Helical" evidence="1">
    <location>
        <begin position="231"/>
        <end position="253"/>
    </location>
</feature>
<reference evidence="2 3" key="1">
    <citation type="journal article" date="2010" name="Int. J. Syst. Evol. Microbiol.">
        <title>Vagococcus penaei sp. nov., isolated from spoilage microbiota of cooked shrimp (Penaeus vannamei).</title>
        <authorList>
            <person name="Jaffres E."/>
            <person name="Prevost H."/>
            <person name="Rossero A."/>
            <person name="Joffraud J.J."/>
            <person name="Dousset X."/>
        </authorList>
    </citation>
    <scope>NUCLEOTIDE SEQUENCE [LARGE SCALE GENOMIC DNA]</scope>
    <source>
        <strain evidence="2 3">CD276</strain>
    </source>
</reference>
<keyword evidence="1" id="KW-1133">Transmembrane helix</keyword>
<dbReference type="PANTHER" id="PTHR46795:SF3">
    <property type="entry name" value="ABC TRANSPORTER PERMEASE"/>
    <property type="match status" value="1"/>
</dbReference>
<evidence type="ECO:0008006" key="4">
    <source>
        <dbReference type="Google" id="ProtNLM"/>
    </source>
</evidence>
<dbReference type="Proteomes" id="UP000188246">
    <property type="component" value="Chromosome"/>
</dbReference>
<proteinExistence type="predicted"/>
<keyword evidence="1" id="KW-0472">Membrane</keyword>
<keyword evidence="3" id="KW-1185">Reference proteome</keyword>
<evidence type="ECO:0000256" key="1">
    <source>
        <dbReference type="SAM" id="Phobius"/>
    </source>
</evidence>
<dbReference type="EMBL" id="CP019609">
    <property type="protein sequence ID" value="AQP54270.1"/>
    <property type="molecule type" value="Genomic_DNA"/>
</dbReference>
<organism evidence="2 3">
    <name type="scientific">Vagococcus penaei</name>
    <dbReference type="NCBI Taxonomy" id="633807"/>
    <lineage>
        <taxon>Bacteria</taxon>
        <taxon>Bacillati</taxon>
        <taxon>Bacillota</taxon>
        <taxon>Bacilli</taxon>
        <taxon>Lactobacillales</taxon>
        <taxon>Enterococcaceae</taxon>
        <taxon>Vagococcus</taxon>
    </lineage>
</organism>
<feature type="transmembrane region" description="Helical" evidence="1">
    <location>
        <begin position="325"/>
        <end position="344"/>
    </location>
</feature>
<sequence>MSSDEYGKFSEILVKNGVTPKQTARMMLKPVTANFDVILEDIKMPKHMNFDIISQSEYNEARKMKPSLRKLKTHKKNDVYMFIQMNQTNIDLTISYSKKATIDEFGSVNLLGVYQDRLGNEDDIRQSKKLLLVSDQLYNSISKEQEYSYYWINISESKTAKKIVEAVNEVFDIESPEIKLLSNGFHHIGKSISEYDKILDFDQPVKSSEKTRMKVGMKQPYTTVLEQKRQFIIYATIFLALLFWLSTISMMMFKQFSMIEKQQERYSTLIKLGVSLSLIRKNIYKENAVIFFIPMGIAFFLMLFMLNWVYIIIPVVDMTLTRSLWGILIVLYFLFYVMTSHSAYRMVQDKVKIDHYQ</sequence>
<dbReference type="InterPro" id="IPR052536">
    <property type="entry name" value="ABC-4_Integral_Memb_Prot"/>
</dbReference>
<dbReference type="STRING" id="633807.BW732_08560"/>
<dbReference type="KEGG" id="vpi:BW732_08560"/>
<name>A0A1Q2D7H3_9ENTE</name>
<keyword evidence="1" id="KW-0812">Transmembrane</keyword>
<accession>A0A1Q2D7H3</accession>
<dbReference type="AlphaFoldDB" id="A0A1Q2D7H3"/>
<protein>
    <recommendedName>
        <fullName evidence="4">ABC3 transporter permease protein domain-containing protein</fullName>
    </recommendedName>
</protein>
<evidence type="ECO:0000313" key="3">
    <source>
        <dbReference type="Proteomes" id="UP000188246"/>
    </source>
</evidence>
<evidence type="ECO:0000313" key="2">
    <source>
        <dbReference type="EMBL" id="AQP54270.1"/>
    </source>
</evidence>